<dbReference type="FunFam" id="3.30.160.60:FF:001498">
    <property type="entry name" value="Zinc finger protein 404"/>
    <property type="match status" value="1"/>
</dbReference>
<comment type="similarity">
    <text evidence="3">Belongs to the krueppel C2H2-type zinc-finger protein family.</text>
</comment>
<dbReference type="GO" id="GO:0000981">
    <property type="term" value="F:DNA-binding transcription factor activity, RNA polymerase II-specific"/>
    <property type="evidence" value="ECO:0007669"/>
    <property type="project" value="TreeGrafter"/>
</dbReference>
<dbReference type="FunFam" id="3.30.160.60:FF:000912">
    <property type="entry name" value="Zinc finger protein 660"/>
    <property type="match status" value="2"/>
</dbReference>
<evidence type="ECO:0000256" key="11">
    <source>
        <dbReference type="ARBA" id="ARBA00023242"/>
    </source>
</evidence>
<keyword evidence="16" id="KW-1185">Reference proteome</keyword>
<evidence type="ECO:0000256" key="9">
    <source>
        <dbReference type="ARBA" id="ARBA00023125"/>
    </source>
</evidence>
<proteinExistence type="inferred from homology"/>
<dbReference type="GO" id="GO:0005634">
    <property type="term" value="C:nucleus"/>
    <property type="evidence" value="ECO:0007669"/>
    <property type="project" value="UniProtKB-SubCell"/>
</dbReference>
<feature type="domain" description="C2H2-type" evidence="14">
    <location>
        <begin position="637"/>
        <end position="664"/>
    </location>
</feature>
<feature type="domain" description="C2H2-type" evidence="14">
    <location>
        <begin position="665"/>
        <end position="692"/>
    </location>
</feature>
<evidence type="ECO:0000256" key="2">
    <source>
        <dbReference type="ARBA" id="ARBA00004123"/>
    </source>
</evidence>
<feature type="domain" description="C2H2-type" evidence="14">
    <location>
        <begin position="777"/>
        <end position="804"/>
    </location>
</feature>
<dbReference type="InterPro" id="IPR013087">
    <property type="entry name" value="Znf_C2H2_type"/>
</dbReference>
<evidence type="ECO:0000313" key="15">
    <source>
        <dbReference type="Ensembl" id="ENSAOCP00000061144.1"/>
    </source>
</evidence>
<dbReference type="PROSITE" id="PS50157">
    <property type="entry name" value="ZINC_FINGER_C2H2_2"/>
    <property type="match status" value="11"/>
</dbReference>
<feature type="domain" description="C2H2-type" evidence="14">
    <location>
        <begin position="693"/>
        <end position="720"/>
    </location>
</feature>
<evidence type="ECO:0000256" key="1">
    <source>
        <dbReference type="ARBA" id="ARBA00003767"/>
    </source>
</evidence>
<feature type="region of interest" description="Disordered" evidence="13">
    <location>
        <begin position="501"/>
        <end position="545"/>
    </location>
</feature>
<feature type="domain" description="C2H2-type" evidence="14">
    <location>
        <begin position="581"/>
        <end position="608"/>
    </location>
</feature>
<evidence type="ECO:0000256" key="6">
    <source>
        <dbReference type="ARBA" id="ARBA00022771"/>
    </source>
</evidence>
<dbReference type="FunFam" id="3.30.160.60:FF:000358">
    <property type="entry name" value="zinc finger protein 24"/>
    <property type="match status" value="1"/>
</dbReference>
<dbReference type="InterPro" id="IPR036236">
    <property type="entry name" value="Znf_C2H2_sf"/>
</dbReference>
<evidence type="ECO:0000313" key="16">
    <source>
        <dbReference type="Proteomes" id="UP001501940"/>
    </source>
</evidence>
<comment type="function">
    <text evidence="1">May be involved in transcriptional regulation.</text>
</comment>
<sequence>MSLIEHLRELISDRLTAAAEEIFTEFEKTIVQYQEEIDRQRRLLDVIWKPHIPLQSIELPQSYVCENEKTFVDHQPHDQERNSMVDHDDPEPLRIKDEQEERCASLEQSNPELPQIKREEEEFCTSLVQSNPELLQIKRKQDELCTSLNQSNTELPLIKTEQEELCSSHEEEQLGLKQETDTFVVTPAYEESDHSEPKPNSDQLLFHVSCAAESPDQAGSKDVDSGSTRHVTLKPRHQSTSSHSNDVDNAPMSERQCDNDKATKSLTCEVCGKAFGRKSNLTRHHRTHTGEKPYSCDTCGKSFSQRIHMKSHKRTHTGERDICAGGRSLHHQPRCRAGRRIAAGPLMSSPGVAYYRGPTIPGSSPELPQSDVCENEKTLVDHQPHDQERNSMVDHDDPEPLRIKDEQEELCASLVQSNLELLQIKREQDELCMSLNQSNTELPLIKTEQEELCSSQEEEQLGLKQETDTFVVTPAYEESDDSEPKPNSDQLLFHVSCAAESPDQAGSKDVDSGSTRHATLKPRHQSTSSHSNDVDNAPMSERQCDNDKATKSLTCEVCGKDFRYKSDLITHHRTHTGEKPYSCDTCGKSFSRRIHVKSHMRSHTGEKPYVCSTCGKRFSDSGSLKVHMRCHTGEKPYSCKTCRKSFICSGYLRVHMRSHTGEKAYVCHTCGETFTHGCSLKVHMRCHTGEKPYSCKTCRKSFSRSGSLKAHMRSHTGEKPYVCSTCGKRFSDSGNLKVHMRCHTGEKPYSCKTCRKSFSRSDNLKVHMRSHTGEKPYVCNTCGKRFSRVSIYSSHMAVHKKKSQILVEHVEKASVNGPI</sequence>
<keyword evidence="9" id="KW-0238">DNA-binding</keyword>
<dbReference type="Gene3D" id="3.30.160.60">
    <property type="entry name" value="Classic Zinc Finger"/>
    <property type="match status" value="11"/>
</dbReference>
<dbReference type="FunFam" id="3.30.160.60:FF:000097">
    <property type="entry name" value="Zinc finger protein"/>
    <property type="match status" value="1"/>
</dbReference>
<feature type="domain" description="C2H2-type" evidence="14">
    <location>
        <begin position="721"/>
        <end position="748"/>
    </location>
</feature>
<evidence type="ECO:0000256" key="7">
    <source>
        <dbReference type="ARBA" id="ARBA00022833"/>
    </source>
</evidence>
<feature type="domain" description="C2H2-type" evidence="14">
    <location>
        <begin position="553"/>
        <end position="580"/>
    </location>
</feature>
<dbReference type="GO" id="GO:0000978">
    <property type="term" value="F:RNA polymerase II cis-regulatory region sequence-specific DNA binding"/>
    <property type="evidence" value="ECO:0007669"/>
    <property type="project" value="TreeGrafter"/>
</dbReference>
<evidence type="ECO:0000256" key="4">
    <source>
        <dbReference type="ARBA" id="ARBA00022723"/>
    </source>
</evidence>
<dbReference type="GO" id="GO:0045596">
    <property type="term" value="P:negative regulation of cell differentiation"/>
    <property type="evidence" value="ECO:0007669"/>
    <property type="project" value="UniProtKB-ARBA"/>
</dbReference>
<evidence type="ECO:0000259" key="14">
    <source>
        <dbReference type="PROSITE" id="PS50157"/>
    </source>
</evidence>
<dbReference type="FunFam" id="3.30.160.60:FF:001954">
    <property type="entry name" value="Zinc finger protein 787"/>
    <property type="match status" value="2"/>
</dbReference>
<evidence type="ECO:0000256" key="12">
    <source>
        <dbReference type="PROSITE-ProRule" id="PRU00042"/>
    </source>
</evidence>
<dbReference type="SUPFAM" id="SSF57667">
    <property type="entry name" value="beta-beta-alpha zinc fingers"/>
    <property type="match status" value="6"/>
</dbReference>
<dbReference type="Ensembl" id="ENSAOCT00000086064.1">
    <property type="protein sequence ID" value="ENSAOCP00000061144.1"/>
    <property type="gene ID" value="ENSAOCG00000011204.2"/>
</dbReference>
<keyword evidence="8" id="KW-0805">Transcription regulation</keyword>
<keyword evidence="7" id="KW-0862">Zinc</keyword>
<dbReference type="Proteomes" id="UP001501940">
    <property type="component" value="Chromosome 18"/>
</dbReference>
<comment type="subcellular location">
    <subcellularLocation>
        <location evidence="2">Nucleus</location>
    </subcellularLocation>
</comment>
<dbReference type="PANTHER" id="PTHR24388">
    <property type="entry name" value="ZINC FINGER PROTEIN"/>
    <property type="match status" value="1"/>
</dbReference>
<dbReference type="AlphaFoldDB" id="A0AAQ5Z7H9"/>
<dbReference type="FunFam" id="3.30.160.60:FF:000512">
    <property type="entry name" value="zinc finger protein 197 isoform X1"/>
    <property type="match status" value="1"/>
</dbReference>
<keyword evidence="4" id="KW-0479">Metal-binding</keyword>
<dbReference type="GeneTree" id="ENSGT01150000286977"/>
<evidence type="ECO:0000256" key="5">
    <source>
        <dbReference type="ARBA" id="ARBA00022737"/>
    </source>
</evidence>
<feature type="domain" description="C2H2-type" evidence="14">
    <location>
        <begin position="609"/>
        <end position="636"/>
    </location>
</feature>
<dbReference type="Pfam" id="PF00096">
    <property type="entry name" value="zf-C2H2"/>
    <property type="match status" value="9"/>
</dbReference>
<organism evidence="15 16">
    <name type="scientific">Amphiprion ocellaris</name>
    <name type="common">Clown anemonefish</name>
    <dbReference type="NCBI Taxonomy" id="80972"/>
    <lineage>
        <taxon>Eukaryota</taxon>
        <taxon>Metazoa</taxon>
        <taxon>Chordata</taxon>
        <taxon>Craniata</taxon>
        <taxon>Vertebrata</taxon>
        <taxon>Euteleostomi</taxon>
        <taxon>Actinopterygii</taxon>
        <taxon>Neopterygii</taxon>
        <taxon>Teleostei</taxon>
        <taxon>Neoteleostei</taxon>
        <taxon>Acanthomorphata</taxon>
        <taxon>Ovalentaria</taxon>
        <taxon>Pomacentridae</taxon>
        <taxon>Amphiprion</taxon>
    </lineage>
</organism>
<keyword evidence="10" id="KW-0804">Transcription</keyword>
<evidence type="ECO:0000256" key="10">
    <source>
        <dbReference type="ARBA" id="ARBA00023163"/>
    </source>
</evidence>
<dbReference type="InterPro" id="IPR050527">
    <property type="entry name" value="Snail/Krueppel_Znf"/>
</dbReference>
<evidence type="ECO:0000256" key="3">
    <source>
        <dbReference type="ARBA" id="ARBA00006991"/>
    </source>
</evidence>
<feature type="domain" description="C2H2-type" evidence="14">
    <location>
        <begin position="294"/>
        <end position="321"/>
    </location>
</feature>
<protein>
    <recommendedName>
        <fullName evidence="14">C2H2-type domain-containing protein</fullName>
    </recommendedName>
</protein>
<keyword evidence="6 12" id="KW-0863">Zinc-finger</keyword>
<accession>A0AAQ5Z7H9</accession>
<dbReference type="PANTHER" id="PTHR24388:SF50">
    <property type="entry name" value="ZINC FINGER PROTEIN 646"/>
    <property type="match status" value="1"/>
</dbReference>
<evidence type="ECO:0000256" key="13">
    <source>
        <dbReference type="SAM" id="MobiDB-lite"/>
    </source>
</evidence>
<feature type="domain" description="C2H2-type" evidence="14">
    <location>
        <begin position="266"/>
        <end position="293"/>
    </location>
</feature>
<reference evidence="15 16" key="1">
    <citation type="submission" date="2022-01" db="EMBL/GenBank/DDBJ databases">
        <title>A chromosome-scale genome assembly of the false clownfish, Amphiprion ocellaris.</title>
        <authorList>
            <person name="Ryu T."/>
        </authorList>
    </citation>
    <scope>NUCLEOTIDE SEQUENCE [LARGE SCALE GENOMIC DNA]</scope>
</reference>
<evidence type="ECO:0000256" key="8">
    <source>
        <dbReference type="ARBA" id="ARBA00023015"/>
    </source>
</evidence>
<feature type="region of interest" description="Disordered" evidence="13">
    <location>
        <begin position="215"/>
        <end position="259"/>
    </location>
</feature>
<dbReference type="SMART" id="SM00355">
    <property type="entry name" value="ZnF_C2H2"/>
    <property type="match status" value="11"/>
</dbReference>
<dbReference type="FunFam" id="3.30.160.60:FF:000744">
    <property type="entry name" value="zinc finger E-box-binding homeobox 1"/>
    <property type="match status" value="1"/>
</dbReference>
<keyword evidence="5" id="KW-0677">Repeat</keyword>
<dbReference type="FunFam" id="3.30.160.60:FF:000310">
    <property type="entry name" value="GLIS family zinc finger 2"/>
    <property type="match status" value="1"/>
</dbReference>
<feature type="domain" description="C2H2-type" evidence="14">
    <location>
        <begin position="749"/>
        <end position="776"/>
    </location>
</feature>
<dbReference type="FunFam" id="3.30.160.60:FF:000446">
    <property type="entry name" value="Zinc finger protein"/>
    <property type="match status" value="1"/>
</dbReference>
<reference evidence="15" key="3">
    <citation type="submission" date="2025-09" db="UniProtKB">
        <authorList>
            <consortium name="Ensembl"/>
        </authorList>
    </citation>
    <scope>IDENTIFICATION</scope>
</reference>
<dbReference type="GO" id="GO:0008270">
    <property type="term" value="F:zinc ion binding"/>
    <property type="evidence" value="ECO:0007669"/>
    <property type="project" value="UniProtKB-KW"/>
</dbReference>
<dbReference type="PROSITE" id="PS00028">
    <property type="entry name" value="ZINC_FINGER_C2H2_1"/>
    <property type="match status" value="11"/>
</dbReference>
<gene>
    <name evidence="15" type="primary">ST18</name>
</gene>
<name>A0AAQ5Z7H9_AMPOC</name>
<reference evidence="15" key="2">
    <citation type="submission" date="2025-08" db="UniProtKB">
        <authorList>
            <consortium name="Ensembl"/>
        </authorList>
    </citation>
    <scope>IDENTIFICATION</scope>
</reference>
<keyword evidence="11" id="KW-0539">Nucleus</keyword>